<feature type="region of interest" description="Disordered" evidence="1">
    <location>
        <begin position="2000"/>
        <end position="2054"/>
    </location>
</feature>
<feature type="region of interest" description="Disordered" evidence="1">
    <location>
        <begin position="1719"/>
        <end position="1752"/>
    </location>
</feature>
<dbReference type="SUPFAM" id="SSF49265">
    <property type="entry name" value="Fibronectin type III"/>
    <property type="match status" value="1"/>
</dbReference>
<dbReference type="InterPro" id="IPR006530">
    <property type="entry name" value="YD"/>
</dbReference>
<comment type="caution">
    <text evidence="2">The sequence shown here is derived from an EMBL/GenBank/DDBJ whole genome shotgun (WGS) entry which is preliminary data.</text>
</comment>
<keyword evidence="3" id="KW-1185">Reference proteome</keyword>
<sequence>MADGVGAAAPLQAPSVPQAAPTGPAQAENEKSALLTARLQDRRIEVLDSRSETSTSWAYPDGSLKIEQAAGPVRVKQGDSWTAVDLDLQRRADGGVEPGAHPRGLVLAGTASDRKQGRLATLLDERRKVELTWPGALPVPDLQGARATYREVKPGVDLVVEATRTGVEDYLVVRNRKAARDLDAVRMTVATEGLKVQEQDDGTHLLTGKGGTLGLIGAATGWDADIDEKSKEPTDRAELDVSSTVSADGSDVAVTYALDDTYINDADTTFPVTVDPGISLRPSLDTFVEQGYTHDQAGATELKIGNNGSNQVARSFLAFPTASLRGRNILEAELRLFNHHSWTCEPAEWEVWDTGAPTHATRWGAQPKFNKKIATSTVTKGGEARCPGGWTGVKITDLVSGWASKGPATAGIGLRASNESDPKGWKRFNSAEGKHPPTLAVTLTPGLQAPTQLQASPGRNTIGRRWVASLTPELSGTVTSGNGAKLDKVAFELADRNDKILLTQEQDGVPSGHEARFKVPADKLKDGGTYSFRMRARDGHGWSAWSPRYTFHAYTNPPPAPKVSSANFPKNAWGGKLDEHGRYAGKVSVTSDTYAVSYRVDDGAWQEKAVAPNETAALALAVPGGKHTLQVRGIGRAGLPSTTVRYPFYAGPGAALLTPGAGERTARRVALHALGRTEHTKVEYQYRLSSAGAWTTIPVEHVRTTGGGRVSWPVDAPKGQPQPLVWNVADTLSDDTPVQVRAHFTGGRATYSDPHRILLDREAGTAPQPELGPGTVNLLTGAFSHTATDASAWGIDVQRTAVSRRHVTPAQMGLAPIHGPGWAPSFTVEDTDAAFVSVRKTSGSSLHVTYADGHGIGFSRTGSGWQPEVGSEDLTLTGSESAGFTLTDTAGIKTTFKKPSPKVAAWLVVSTELPMKNSTTHTVYETVTSGKHILARPSRIVAPTSAVSAATCAKTPSTRGCRVLDYTYATHTTATHTPGDIGDVKGQVKRINLWSTDAGAAKATSTPVATFAYGISGRLYEAWDPRLDKPLKTIYRYDRAQRITQIIPPAEEPYSFAYGRVGDASTSGDGMLLSVSRATLKPGSVSETNGTAAASLVYNVPLTGAKAPYAMGAQDVATWGQSDAPTDAAAVFPPDVQPSSHDGSELTRGEYSRAVLAYINASGRQTNSANSTNNITTNEYDRYGNVVRSLTAANRLLALAATQEDKDTLLEHGLDPETTTSAERAHKLSTQSNYSADGLRENETRGPQHLIKLPSAFRSAGQDVIDAGALITARDLTRRSFDQGRPASATLVKDLPTTQTSGVEPAGYPGELAEPETTTTTYDWSTGLITKTVDDPAGLALTHTTAYNGNGLPIESTMPKSGGADAGTVLTEYYTATGSGTCANRPEWADLPCRTRHAAAADAGTNRQLPDVTSQYDRYGNTVKATETANGATRTTTNSYDPAERLRTSALTSSVGTAIGTRTYAYDPSTGRATSATADGKELRTAYDRLGRIASYTDASGATTTTSYDALDRPTKVSDTSPSTTTYAYDAAQEPRGLATSATTDNFGTIKGRYDADGDLIQQTLPGNITARDEFDPAGYTTTRRYQRSDGEPITAEDTLPGPHSQRAENTSSTDGVREWSYDRVGRLTRSDHTPFTASCTRQSFSFDGNGNRLTKGTADGDSDACTDASTKIERHTYDSADRLTDAGYNYDAFGNTTTQPDGITNSYFADNFIRSQQTNTQRTTWESDPSSRRVQATSQTKQTNGTWGGDSTQIFHFSTADDSPTWSTDKATGTKTRYIAGLDGSFIATQQGSTHELNLPDLHGDTTVVLDRNNTAHVRTFDDFGLPGTDQKPVAYGWLGANRRSAETPTGDILMGARLYAPSIGRFLQTDPIPSGSANAYDYANQDPVNTTDLSGTCFWDACIGEITIGIALAGALAGAAAYEQQHPIHLNLHFGGDGGSSHHHSTHGSVLGLGATHGLASAIKHQAAHVKAQIAHNSAAHHTASHHVALRGEKKAKVWTHQGRADGKVGHRSGKKGSKQRSSQKHQGGDRHGGGKKRGHNGWKQNPNKKHR</sequence>
<dbReference type="InterPro" id="IPR031325">
    <property type="entry name" value="RHS_repeat"/>
</dbReference>
<dbReference type="Pfam" id="PF05593">
    <property type="entry name" value="RHS_repeat"/>
    <property type="match status" value="1"/>
</dbReference>
<accession>A0A372MCQ2</accession>
<feature type="compositionally biased region" description="Basic residues" evidence="1">
    <location>
        <begin position="2012"/>
        <end position="2026"/>
    </location>
</feature>
<dbReference type="PANTHER" id="PTHR32305">
    <property type="match status" value="1"/>
</dbReference>
<proteinExistence type="predicted"/>
<organism evidence="2 3">
    <name type="scientific">Streptomyces triticagri</name>
    <dbReference type="NCBI Taxonomy" id="2293568"/>
    <lineage>
        <taxon>Bacteria</taxon>
        <taxon>Bacillati</taxon>
        <taxon>Actinomycetota</taxon>
        <taxon>Actinomycetes</taxon>
        <taxon>Kitasatosporales</taxon>
        <taxon>Streptomycetaceae</taxon>
        <taxon>Streptomyces</taxon>
    </lineage>
</organism>
<dbReference type="InterPro" id="IPR036116">
    <property type="entry name" value="FN3_sf"/>
</dbReference>
<dbReference type="EMBL" id="QUAK01000014">
    <property type="protein sequence ID" value="RFU88285.1"/>
    <property type="molecule type" value="Genomic_DNA"/>
</dbReference>
<dbReference type="NCBIfam" id="NF033679">
    <property type="entry name" value="DNRLRE_dom"/>
    <property type="match status" value="1"/>
</dbReference>
<protein>
    <submittedName>
        <fullName evidence="2">RHS repeat protein</fullName>
    </submittedName>
</protein>
<name>A0A372MCQ2_9ACTN</name>
<feature type="region of interest" description="Disordered" evidence="1">
    <location>
        <begin position="1570"/>
        <end position="1616"/>
    </location>
</feature>
<feature type="compositionally biased region" description="Basic residues" evidence="1">
    <location>
        <begin position="2036"/>
        <end position="2054"/>
    </location>
</feature>
<feature type="region of interest" description="Disordered" evidence="1">
    <location>
        <begin position="1217"/>
        <end position="1241"/>
    </location>
</feature>
<dbReference type="PANTHER" id="PTHR32305:SF15">
    <property type="entry name" value="PROTEIN RHSA-RELATED"/>
    <property type="match status" value="1"/>
</dbReference>
<dbReference type="NCBIfam" id="TIGR03696">
    <property type="entry name" value="Rhs_assc_core"/>
    <property type="match status" value="1"/>
</dbReference>
<dbReference type="InterPro" id="IPR050708">
    <property type="entry name" value="T6SS_VgrG/RHS"/>
</dbReference>
<feature type="compositionally biased region" description="Polar residues" evidence="1">
    <location>
        <begin position="1217"/>
        <end position="1235"/>
    </location>
</feature>
<feature type="region of interest" description="Disordered" evidence="1">
    <location>
        <begin position="1"/>
        <end position="31"/>
    </location>
</feature>
<dbReference type="Proteomes" id="UP000263094">
    <property type="component" value="Unassembled WGS sequence"/>
</dbReference>
<gene>
    <name evidence="2" type="ORF">DY218_02450</name>
</gene>
<evidence type="ECO:0000256" key="1">
    <source>
        <dbReference type="SAM" id="MobiDB-lite"/>
    </source>
</evidence>
<evidence type="ECO:0000313" key="3">
    <source>
        <dbReference type="Proteomes" id="UP000263094"/>
    </source>
</evidence>
<dbReference type="InterPro" id="IPR022385">
    <property type="entry name" value="Rhs_assc_core"/>
</dbReference>
<feature type="region of interest" description="Disordered" evidence="1">
    <location>
        <begin position="1298"/>
        <end position="1319"/>
    </location>
</feature>
<reference evidence="2 3" key="1">
    <citation type="submission" date="2018-08" db="EMBL/GenBank/DDBJ databases">
        <title>Isolation, diversity and antifungal activity of Actinobacteria from wheat.</title>
        <authorList>
            <person name="Han C."/>
        </authorList>
    </citation>
    <scope>NUCLEOTIDE SEQUENCE [LARGE SCALE GENOMIC DNA]</scope>
    <source>
        <strain evidence="2 3">NEAU-YY421</strain>
    </source>
</reference>
<dbReference type="Gene3D" id="2.180.10.10">
    <property type="entry name" value="RHS repeat-associated core"/>
    <property type="match status" value="1"/>
</dbReference>
<dbReference type="NCBIfam" id="TIGR01643">
    <property type="entry name" value="YD_repeat_2x"/>
    <property type="match status" value="1"/>
</dbReference>
<evidence type="ECO:0000313" key="2">
    <source>
        <dbReference type="EMBL" id="RFU88285.1"/>
    </source>
</evidence>